<dbReference type="Gene3D" id="3.60.21.10">
    <property type="match status" value="1"/>
</dbReference>
<evidence type="ECO:0000256" key="2">
    <source>
        <dbReference type="ARBA" id="ARBA00023136"/>
    </source>
</evidence>
<dbReference type="Pfam" id="PF01103">
    <property type="entry name" value="Omp85"/>
    <property type="match status" value="1"/>
</dbReference>
<feature type="domain" description="Bacterial surface antigen (D15)" evidence="3">
    <location>
        <begin position="969"/>
        <end position="1193"/>
    </location>
</feature>
<dbReference type="EMBL" id="OCNH01000001">
    <property type="protein sequence ID" value="SOD79874.1"/>
    <property type="molecule type" value="Genomic_DNA"/>
</dbReference>
<gene>
    <name evidence="4" type="ORF">SAMN06269250_1128</name>
</gene>
<proteinExistence type="predicted"/>
<reference evidence="5" key="1">
    <citation type="submission" date="2017-09" db="EMBL/GenBank/DDBJ databases">
        <authorList>
            <person name="Varghese N."/>
            <person name="Submissions S."/>
        </authorList>
    </citation>
    <scope>NUCLEOTIDE SEQUENCE [LARGE SCALE GENOMIC DNA]</scope>
    <source>
        <strain evidence="5">DSM 29961</strain>
    </source>
</reference>
<dbReference type="Gene3D" id="2.40.160.50">
    <property type="entry name" value="membrane protein fhac: a member of the omp85/tpsb transporter family"/>
    <property type="match status" value="1"/>
</dbReference>
<sequence>MKHTGTVRYWLIGLVSFIGSLTTVLGQSVPADSIRHRVILIGDAGRLRNGKNPVVDAVRARYDFRNSRTTLLYLGDNVYPHGLSDESSPDHDSLAAILRYQVSPGLPGKAGQSNTSRVLLIPGNHDWGKGRSDGWERIVRQGKWIDSLKAPNIQLLPADGCPGPEEIQLNASLVLVIMDTQWWLHPYAKPGADSDCSCKNQDEVIARLSDIAYRNKGKAIIVATHHPFRSYGIHGGYYTLKQHIFPLTEFSSKLYIPLPVIGSIYPLVRGVFGNIQDLPNPTYKHMVQVMEKAMAPAPNVVFVSGHDHAIQHIVDGSRNYIVSGSGINRERVKNGALARFVSGEWGYVVLDELTNGTLKATFYTVDEAAKATEVHAATLFTVPPSGDSVAVKAKAPTWPDSVQVAIAPAYDSVGAIHRLLFGTNYRKEWATTVKLPVFDLTHTNGGFKILQRGGGQQTKSLRLEDASGKEWVLRSIQKDPAGALPAALRETIAKDVLQDEISAGNPFAPLVVPTLAKATGIPHANPILVYVPDDPALGIYQADFGKTVCLFEERNPGDGKSISTIKLLEALEKDNDDRVDQRAVLRARMLDLFIGDWDRHEDQWRWGSRKTAGGKVYYPIPRDRDQVFFRAGGLFPAIASVPWIQPKFQGFTTKLGNVNGFMNNGRFFDRLFMHELSAQDWIAEITDLRDSLTDDVLQRAINQLPDTIRHESGNRILETLKVRRGWLLEKALEYYRFLAKAVDIPGSDKKELFRVQHINDDQLVVSVFKLTKDGSVGPRMYSRAFDASITREIRLYGQKGDDRFEVSGPEPADITVRLIGGKGEDTFVVTGHPGKPLIYDLSTEANILPAPHLAHLHLSTDKAVNAYDPHVFKYDRLLPLATIGYNLDDGLLLGVGGQWIKQGFRKTPYASMNRLMISRALATEAVSIKYDGIFTDAIGKNDLWINASIKAPDNVTNFFGPGNETVFEKERRIRYYRTRYNLINLALLLKRDIGAHTQVSVGPVFQQFSLDTDENKGRFIETYVKQLPESERFLRRESYGGLQAGLQIDNRNRPVQPSRGFYWNTTWLGMQGFSEEANHFTQLRSELAVYTSFSQSANFVLVNRVGGGLTYGDPAFYQLLYLGGQDNLRGFRTYRFAGNNLFYYNLEARLKLFDFQSFLFPGSVGLLAFNDIGRVWLTGETSTKWHNGYGGGLYVTPASLLLVTASVGFSKEGALPYVSLGFRF</sequence>
<dbReference type="InterPro" id="IPR029052">
    <property type="entry name" value="Metallo-depent_PP-like"/>
</dbReference>
<comment type="subcellular location">
    <subcellularLocation>
        <location evidence="1">Membrane</location>
    </subcellularLocation>
</comment>
<accession>A0A286FAJ7</accession>
<name>A0A286FAJ7_9BACT</name>
<evidence type="ECO:0000313" key="4">
    <source>
        <dbReference type="EMBL" id="SOD79874.1"/>
    </source>
</evidence>
<dbReference type="Proteomes" id="UP000219452">
    <property type="component" value="Unassembled WGS sequence"/>
</dbReference>
<organism evidence="4 5">
    <name type="scientific">Spirosoma fluviale</name>
    <dbReference type="NCBI Taxonomy" id="1597977"/>
    <lineage>
        <taxon>Bacteria</taxon>
        <taxon>Pseudomonadati</taxon>
        <taxon>Bacteroidota</taxon>
        <taxon>Cytophagia</taxon>
        <taxon>Cytophagales</taxon>
        <taxon>Cytophagaceae</taxon>
        <taxon>Spirosoma</taxon>
    </lineage>
</organism>
<dbReference type="GO" id="GO:0019867">
    <property type="term" value="C:outer membrane"/>
    <property type="evidence" value="ECO:0007669"/>
    <property type="project" value="InterPro"/>
</dbReference>
<evidence type="ECO:0000313" key="5">
    <source>
        <dbReference type="Proteomes" id="UP000219452"/>
    </source>
</evidence>
<protein>
    <submittedName>
        <fullName evidence="4">Surface antigen</fullName>
    </submittedName>
</protein>
<dbReference type="SUPFAM" id="SSF56300">
    <property type="entry name" value="Metallo-dependent phosphatases"/>
    <property type="match status" value="1"/>
</dbReference>
<evidence type="ECO:0000259" key="3">
    <source>
        <dbReference type="Pfam" id="PF01103"/>
    </source>
</evidence>
<keyword evidence="5" id="KW-1185">Reference proteome</keyword>
<dbReference type="RefSeq" id="WP_245877757.1">
    <property type="nucleotide sequence ID" value="NZ_OCNH01000001.1"/>
</dbReference>
<dbReference type="InterPro" id="IPR000184">
    <property type="entry name" value="Bac_surfAg_D15"/>
</dbReference>
<evidence type="ECO:0000256" key="1">
    <source>
        <dbReference type="ARBA" id="ARBA00004370"/>
    </source>
</evidence>
<keyword evidence="2" id="KW-0472">Membrane</keyword>
<dbReference type="AlphaFoldDB" id="A0A286FAJ7"/>